<feature type="transmembrane region" description="Helical" evidence="1">
    <location>
        <begin position="12"/>
        <end position="31"/>
    </location>
</feature>
<evidence type="ECO:0000313" key="2">
    <source>
        <dbReference type="EMBL" id="OJI80372.1"/>
    </source>
</evidence>
<keyword evidence="1" id="KW-0812">Transmembrane</keyword>
<organism evidence="2 3">
    <name type="scientific">Aspergillus tubingensis (strain CBS 134.48)</name>
    <dbReference type="NCBI Taxonomy" id="767770"/>
    <lineage>
        <taxon>Eukaryota</taxon>
        <taxon>Fungi</taxon>
        <taxon>Dikarya</taxon>
        <taxon>Ascomycota</taxon>
        <taxon>Pezizomycotina</taxon>
        <taxon>Eurotiomycetes</taxon>
        <taxon>Eurotiomycetidae</taxon>
        <taxon>Eurotiales</taxon>
        <taxon>Aspergillaceae</taxon>
        <taxon>Aspergillus</taxon>
        <taxon>Aspergillus subgen. Circumdati</taxon>
    </lineage>
</organism>
<dbReference type="AlphaFoldDB" id="A0A1L9MU21"/>
<gene>
    <name evidence="2" type="ORF">ASPTUDRAFT_858049</name>
</gene>
<accession>A0A1L9MU21</accession>
<evidence type="ECO:0000313" key="3">
    <source>
        <dbReference type="Proteomes" id="UP000184304"/>
    </source>
</evidence>
<dbReference type="VEuPathDB" id="FungiDB:ASPTUDRAFT_858049"/>
<keyword evidence="1" id="KW-1133">Transmembrane helix</keyword>
<dbReference type="Proteomes" id="UP000184304">
    <property type="component" value="Unassembled WGS sequence"/>
</dbReference>
<proteinExistence type="predicted"/>
<name>A0A1L9MU21_ASPTC</name>
<protein>
    <submittedName>
        <fullName evidence="2">Uncharacterized protein</fullName>
    </submittedName>
</protein>
<evidence type="ECO:0000256" key="1">
    <source>
        <dbReference type="SAM" id="Phobius"/>
    </source>
</evidence>
<keyword evidence="3" id="KW-1185">Reference proteome</keyword>
<keyword evidence="1" id="KW-0472">Membrane</keyword>
<sequence>MEIGIWRHRVGILNLLLEIEVMLVYVLWGLHNGLSPTLHHLKNRRTPKDLRHYYCWSPLSYTCSAWA</sequence>
<reference evidence="3" key="1">
    <citation type="journal article" date="2017" name="Genome Biol.">
        <title>Comparative genomics reveals high biological diversity and specific adaptations in the industrially and medically important fungal genus Aspergillus.</title>
        <authorList>
            <person name="de Vries R.P."/>
            <person name="Riley R."/>
            <person name="Wiebenga A."/>
            <person name="Aguilar-Osorio G."/>
            <person name="Amillis S."/>
            <person name="Uchima C.A."/>
            <person name="Anderluh G."/>
            <person name="Asadollahi M."/>
            <person name="Askin M."/>
            <person name="Barry K."/>
            <person name="Battaglia E."/>
            <person name="Bayram O."/>
            <person name="Benocci T."/>
            <person name="Braus-Stromeyer S.A."/>
            <person name="Caldana C."/>
            <person name="Canovas D."/>
            <person name="Cerqueira G.C."/>
            <person name="Chen F."/>
            <person name="Chen W."/>
            <person name="Choi C."/>
            <person name="Clum A."/>
            <person name="Dos Santos R.A."/>
            <person name="Damasio A.R."/>
            <person name="Diallinas G."/>
            <person name="Emri T."/>
            <person name="Fekete E."/>
            <person name="Flipphi M."/>
            <person name="Freyberg S."/>
            <person name="Gallo A."/>
            <person name="Gournas C."/>
            <person name="Habgood R."/>
            <person name="Hainaut M."/>
            <person name="Harispe M.L."/>
            <person name="Henrissat B."/>
            <person name="Hilden K.S."/>
            <person name="Hope R."/>
            <person name="Hossain A."/>
            <person name="Karabika E."/>
            <person name="Karaffa L."/>
            <person name="Karanyi Z."/>
            <person name="Krasevec N."/>
            <person name="Kuo A."/>
            <person name="Kusch H."/>
            <person name="LaButti K."/>
            <person name="Lagendijk E.L."/>
            <person name="Lapidus A."/>
            <person name="Levasseur A."/>
            <person name="Lindquist E."/>
            <person name="Lipzen A."/>
            <person name="Logrieco A.F."/>
            <person name="MacCabe A."/>
            <person name="Maekelae M.R."/>
            <person name="Malavazi I."/>
            <person name="Melin P."/>
            <person name="Meyer V."/>
            <person name="Mielnichuk N."/>
            <person name="Miskei M."/>
            <person name="Molnar A.P."/>
            <person name="Mule G."/>
            <person name="Ngan C.Y."/>
            <person name="Orejas M."/>
            <person name="Orosz E."/>
            <person name="Ouedraogo J.P."/>
            <person name="Overkamp K.M."/>
            <person name="Park H.-S."/>
            <person name="Perrone G."/>
            <person name="Piumi F."/>
            <person name="Punt P.J."/>
            <person name="Ram A.F."/>
            <person name="Ramon A."/>
            <person name="Rauscher S."/>
            <person name="Record E."/>
            <person name="Riano-Pachon D.M."/>
            <person name="Robert V."/>
            <person name="Roehrig J."/>
            <person name="Ruller R."/>
            <person name="Salamov A."/>
            <person name="Salih N.S."/>
            <person name="Samson R.A."/>
            <person name="Sandor E."/>
            <person name="Sanguinetti M."/>
            <person name="Schuetze T."/>
            <person name="Sepcic K."/>
            <person name="Shelest E."/>
            <person name="Sherlock G."/>
            <person name="Sophianopoulou V."/>
            <person name="Squina F.M."/>
            <person name="Sun H."/>
            <person name="Susca A."/>
            <person name="Todd R.B."/>
            <person name="Tsang A."/>
            <person name="Unkles S.E."/>
            <person name="van de Wiele N."/>
            <person name="van Rossen-Uffink D."/>
            <person name="Oliveira J.V."/>
            <person name="Vesth T.C."/>
            <person name="Visser J."/>
            <person name="Yu J.-H."/>
            <person name="Zhou M."/>
            <person name="Andersen M.R."/>
            <person name="Archer D.B."/>
            <person name="Baker S.E."/>
            <person name="Benoit I."/>
            <person name="Brakhage A.A."/>
            <person name="Braus G.H."/>
            <person name="Fischer R."/>
            <person name="Frisvad J.C."/>
            <person name="Goldman G.H."/>
            <person name="Houbraken J."/>
            <person name="Oakley B."/>
            <person name="Pocsi I."/>
            <person name="Scazzocchio C."/>
            <person name="Seiboth B."/>
            <person name="vanKuyk P.A."/>
            <person name="Wortman J."/>
            <person name="Dyer P.S."/>
            <person name="Grigoriev I.V."/>
        </authorList>
    </citation>
    <scope>NUCLEOTIDE SEQUENCE [LARGE SCALE GENOMIC DNA]</scope>
    <source>
        <strain evidence="3">CBS 134.48</strain>
    </source>
</reference>
<dbReference type="EMBL" id="KV878207">
    <property type="protein sequence ID" value="OJI80372.1"/>
    <property type="molecule type" value="Genomic_DNA"/>
</dbReference>